<dbReference type="SFLD" id="SFLDG00002">
    <property type="entry name" value="C1.7:_P-type_atpase_like"/>
    <property type="match status" value="1"/>
</dbReference>
<dbReference type="InterPro" id="IPR059000">
    <property type="entry name" value="ATPase_P-type_domA"/>
</dbReference>
<dbReference type="SFLD" id="SFLDF00027">
    <property type="entry name" value="p-type_atpase"/>
    <property type="match status" value="1"/>
</dbReference>
<dbReference type="GO" id="GO:0005524">
    <property type="term" value="F:ATP binding"/>
    <property type="evidence" value="ECO:0007669"/>
    <property type="project" value="UniProtKB-UniRule"/>
</dbReference>
<evidence type="ECO:0000256" key="12">
    <source>
        <dbReference type="ARBA" id="ARBA00023065"/>
    </source>
</evidence>
<dbReference type="GO" id="GO:0055070">
    <property type="term" value="P:copper ion homeostasis"/>
    <property type="evidence" value="ECO:0007669"/>
    <property type="project" value="TreeGrafter"/>
</dbReference>
<dbReference type="InterPro" id="IPR018303">
    <property type="entry name" value="ATPase_P-typ_P_site"/>
</dbReference>
<keyword evidence="6 14" id="KW-0812">Transmembrane</keyword>
<evidence type="ECO:0000256" key="9">
    <source>
        <dbReference type="ARBA" id="ARBA00022840"/>
    </source>
</evidence>
<dbReference type="FunFam" id="2.70.150.10:FF:000020">
    <property type="entry name" value="Copper-exporting P-type ATPase A"/>
    <property type="match status" value="1"/>
</dbReference>
<feature type="transmembrane region" description="Helical" evidence="14">
    <location>
        <begin position="377"/>
        <end position="398"/>
    </location>
</feature>
<evidence type="ECO:0000256" key="4">
    <source>
        <dbReference type="ARBA" id="ARBA00022448"/>
    </source>
</evidence>
<keyword evidence="5 14" id="KW-1003">Cell membrane</keyword>
<keyword evidence="12" id="KW-0406">Ion transport</keyword>
<dbReference type="SFLD" id="SFLDS00003">
    <property type="entry name" value="Haloacid_Dehalogenase"/>
    <property type="match status" value="1"/>
</dbReference>
<feature type="domain" description="HMA" evidence="15">
    <location>
        <begin position="2"/>
        <end position="68"/>
    </location>
</feature>
<feature type="transmembrane region" description="Helical" evidence="14">
    <location>
        <begin position="194"/>
        <end position="213"/>
    </location>
</feature>
<dbReference type="Pfam" id="PF00702">
    <property type="entry name" value="Hydrolase"/>
    <property type="match status" value="1"/>
</dbReference>
<keyword evidence="8 14" id="KW-0547">Nucleotide-binding</keyword>
<keyword evidence="4" id="KW-0813">Transport</keyword>
<gene>
    <name evidence="16" type="ORF">A3B31_03780</name>
</gene>
<dbReference type="GO" id="GO:0005886">
    <property type="term" value="C:plasma membrane"/>
    <property type="evidence" value="ECO:0007669"/>
    <property type="project" value="UniProtKB-SubCell"/>
</dbReference>
<dbReference type="SUPFAM" id="SSF81665">
    <property type="entry name" value="Calcium ATPase, transmembrane domain M"/>
    <property type="match status" value="1"/>
</dbReference>
<sequence length="778" mass="83522">MTKVTVPVQGMHCASCAATITKAVKKAPGVVSVEVNYGTEKATLEYDADASKIEDLSKRIEPFGYSFLVSEGEKHGAQKNAATHVMPDGTVMSASEHAEHTGIGQPKEQKLKELAKLRRKIQFVLPITFLVFALMMWEIAASAYSWLPPFILPMEIYQPLLFILATVVLFWIGKPYLRGVATFARHHVANMDTLIGIGTSVAYIYSAVVVLFPGIRDALRLPETVYFDVTIVVIGFITLGKFLEARSKLRTGEAIEKLMNLQAKTALIERDGKEIEVPIEQVHIGDIVLVKPGAKIPVDGEIVEGRSAIDESMVTGESIPVEKTVGDSVIGSTINKQGAFKFKAQKVGSETLLAQIIRMVEEAQGSRAPIQKLVDTISGVFVPIVLVIAVVTFIAWMIAGSYTMTTSEALSFALVSFVSILVIACPCALGLATPTAIIVGVGKGASGGILIKNAESLEKLHSITTLVVDKTGTITKGMPELTDVIAAAGVHEDEALSLIASLEKKSEHPLAEAIISAAKRKGLELRDVENFHIVEGKGLRGTIAGTEYFVGSPKFAEEHGAVIDRAPIERLAMQGKTPIVLGATNRLIALFAVADTLKDNAKATVVALHKQRIKVVMLTGDNQRTARAIADQVGIDEVFAEVLPNEKANKIIELQKRGEKVAMAGDGINDAPALAQSDVGIAMGTGTDVAIESADITLLKGDIARIPQAVKLSKRTIRTIRQNLFWAFIYNVVGIPLAAGLFYPFFGLLLNPAFAGLAMAFSSVSVVTNSLRLKAMRL</sequence>
<dbReference type="SUPFAM" id="SSF81653">
    <property type="entry name" value="Calcium ATPase, transduction domain A"/>
    <property type="match status" value="1"/>
</dbReference>
<dbReference type="SUPFAM" id="SSF55008">
    <property type="entry name" value="HMA, heavy metal-associated domain"/>
    <property type="match status" value="1"/>
</dbReference>
<dbReference type="GO" id="GO:0140581">
    <property type="term" value="F:P-type monovalent copper transporter activity"/>
    <property type="evidence" value="ECO:0007669"/>
    <property type="project" value="UniProtKB-EC"/>
</dbReference>
<dbReference type="InterPro" id="IPR036163">
    <property type="entry name" value="HMA_dom_sf"/>
</dbReference>
<keyword evidence="7 14" id="KW-0479">Metal-binding</keyword>
<dbReference type="CDD" id="cd02094">
    <property type="entry name" value="P-type_ATPase_Cu-like"/>
    <property type="match status" value="1"/>
</dbReference>
<dbReference type="InterPro" id="IPR023299">
    <property type="entry name" value="ATPase_P-typ_cyto_dom_N"/>
</dbReference>
<comment type="subcellular location">
    <subcellularLocation>
        <location evidence="1">Cell membrane</location>
        <topology evidence="1">Multi-pass membrane protein</topology>
    </subcellularLocation>
</comment>
<organism evidence="16 17">
    <name type="scientific">Candidatus Komeilibacteria bacterium RIFCSPLOWO2_01_FULL_53_11</name>
    <dbReference type="NCBI Taxonomy" id="1798552"/>
    <lineage>
        <taxon>Bacteria</taxon>
        <taxon>Candidatus Komeiliibacteriota</taxon>
    </lineage>
</organism>
<proteinExistence type="inferred from homology"/>
<dbReference type="InterPro" id="IPR006121">
    <property type="entry name" value="HMA_dom"/>
</dbReference>
<dbReference type="GO" id="GO:0005507">
    <property type="term" value="F:copper ion binding"/>
    <property type="evidence" value="ECO:0007669"/>
    <property type="project" value="TreeGrafter"/>
</dbReference>
<dbReference type="PANTHER" id="PTHR43520:SF8">
    <property type="entry name" value="P-TYPE CU(+) TRANSPORTER"/>
    <property type="match status" value="1"/>
</dbReference>
<dbReference type="Gene3D" id="3.40.1110.10">
    <property type="entry name" value="Calcium-transporting ATPase, cytoplasmic domain N"/>
    <property type="match status" value="1"/>
</dbReference>
<dbReference type="Gene3D" id="3.40.50.1000">
    <property type="entry name" value="HAD superfamily/HAD-like"/>
    <property type="match status" value="1"/>
</dbReference>
<dbReference type="InterPro" id="IPR036412">
    <property type="entry name" value="HAD-like_sf"/>
</dbReference>
<dbReference type="PROSITE" id="PS50846">
    <property type="entry name" value="HMA_2"/>
    <property type="match status" value="1"/>
</dbReference>
<dbReference type="InterPro" id="IPR023214">
    <property type="entry name" value="HAD_sf"/>
</dbReference>
<feature type="transmembrane region" description="Helical" evidence="14">
    <location>
        <begin position="752"/>
        <end position="771"/>
    </location>
</feature>
<keyword evidence="10" id="KW-1278">Translocase</keyword>
<dbReference type="NCBIfam" id="TIGR01525">
    <property type="entry name" value="ATPase-IB_hvy"/>
    <property type="match status" value="1"/>
</dbReference>
<feature type="transmembrane region" description="Helical" evidence="14">
    <location>
        <begin position="724"/>
        <end position="746"/>
    </location>
</feature>
<dbReference type="PROSITE" id="PS00154">
    <property type="entry name" value="ATPASE_E1_E2"/>
    <property type="match status" value="1"/>
</dbReference>
<dbReference type="FunFam" id="3.30.70.100:FF:000005">
    <property type="entry name" value="Copper-exporting P-type ATPase A"/>
    <property type="match status" value="1"/>
</dbReference>
<evidence type="ECO:0000259" key="15">
    <source>
        <dbReference type="PROSITE" id="PS50846"/>
    </source>
</evidence>
<dbReference type="Gene3D" id="2.70.150.10">
    <property type="entry name" value="Calcium-transporting ATPase, cytoplasmic transduction domain A"/>
    <property type="match status" value="1"/>
</dbReference>
<dbReference type="InterPro" id="IPR008250">
    <property type="entry name" value="ATPase_P-typ_transduc_dom_A_sf"/>
</dbReference>
<dbReference type="GO" id="GO:0043682">
    <property type="term" value="F:P-type divalent copper transporter activity"/>
    <property type="evidence" value="ECO:0007669"/>
    <property type="project" value="TreeGrafter"/>
</dbReference>
<dbReference type="EMBL" id="MHKN01000058">
    <property type="protein sequence ID" value="OGY90755.1"/>
    <property type="molecule type" value="Genomic_DNA"/>
</dbReference>
<evidence type="ECO:0000313" key="16">
    <source>
        <dbReference type="EMBL" id="OGY90755.1"/>
    </source>
</evidence>
<evidence type="ECO:0000256" key="11">
    <source>
        <dbReference type="ARBA" id="ARBA00022989"/>
    </source>
</evidence>
<dbReference type="PANTHER" id="PTHR43520">
    <property type="entry name" value="ATP7, ISOFORM B"/>
    <property type="match status" value="1"/>
</dbReference>
<evidence type="ECO:0000256" key="10">
    <source>
        <dbReference type="ARBA" id="ARBA00022967"/>
    </source>
</evidence>
<dbReference type="SUPFAM" id="SSF56784">
    <property type="entry name" value="HAD-like"/>
    <property type="match status" value="1"/>
</dbReference>
<evidence type="ECO:0000256" key="13">
    <source>
        <dbReference type="ARBA" id="ARBA00023136"/>
    </source>
</evidence>
<dbReference type="CDD" id="cd00371">
    <property type="entry name" value="HMA"/>
    <property type="match status" value="1"/>
</dbReference>
<evidence type="ECO:0000256" key="5">
    <source>
        <dbReference type="ARBA" id="ARBA00022475"/>
    </source>
</evidence>
<dbReference type="AlphaFoldDB" id="A0A1G2BNP9"/>
<comment type="similarity">
    <text evidence="2 14">Belongs to the cation transport ATPase (P-type) (TC 3.A.3) family. Type IB subfamily.</text>
</comment>
<dbReference type="GO" id="GO:0016887">
    <property type="term" value="F:ATP hydrolysis activity"/>
    <property type="evidence" value="ECO:0007669"/>
    <property type="project" value="InterPro"/>
</dbReference>
<dbReference type="EC" id="7.2.2.8" evidence="3"/>
<feature type="transmembrane region" description="Helical" evidence="14">
    <location>
        <begin position="225"/>
        <end position="243"/>
    </location>
</feature>
<accession>A0A1G2BNP9</accession>
<protein>
    <recommendedName>
        <fullName evidence="3">P-type Cu(+) transporter</fullName>
        <ecNumber evidence="3">7.2.2.8</ecNumber>
    </recommendedName>
</protein>
<feature type="transmembrane region" description="Helical" evidence="14">
    <location>
        <begin position="410"/>
        <end position="433"/>
    </location>
</feature>
<evidence type="ECO:0000256" key="14">
    <source>
        <dbReference type="RuleBase" id="RU362081"/>
    </source>
</evidence>
<dbReference type="PRINTS" id="PR00119">
    <property type="entry name" value="CATATPASE"/>
</dbReference>
<dbReference type="InterPro" id="IPR044492">
    <property type="entry name" value="P_typ_ATPase_HD_dom"/>
</dbReference>
<keyword evidence="9 14" id="KW-0067">ATP-binding</keyword>
<evidence type="ECO:0000256" key="8">
    <source>
        <dbReference type="ARBA" id="ARBA00022741"/>
    </source>
</evidence>
<evidence type="ECO:0000256" key="1">
    <source>
        <dbReference type="ARBA" id="ARBA00004651"/>
    </source>
</evidence>
<evidence type="ECO:0000313" key="17">
    <source>
        <dbReference type="Proteomes" id="UP000177349"/>
    </source>
</evidence>
<dbReference type="PROSITE" id="PS01047">
    <property type="entry name" value="HMA_1"/>
    <property type="match status" value="1"/>
</dbReference>
<reference evidence="16 17" key="1">
    <citation type="journal article" date="2016" name="Nat. Commun.">
        <title>Thousands of microbial genomes shed light on interconnected biogeochemical processes in an aquifer system.</title>
        <authorList>
            <person name="Anantharaman K."/>
            <person name="Brown C.T."/>
            <person name="Hug L.A."/>
            <person name="Sharon I."/>
            <person name="Castelle C.J."/>
            <person name="Probst A.J."/>
            <person name="Thomas B.C."/>
            <person name="Singh A."/>
            <person name="Wilkins M.J."/>
            <person name="Karaoz U."/>
            <person name="Brodie E.L."/>
            <person name="Williams K.H."/>
            <person name="Hubbard S.S."/>
            <person name="Banfield J.F."/>
        </authorList>
    </citation>
    <scope>NUCLEOTIDE SEQUENCE [LARGE SCALE GENOMIC DNA]</scope>
</reference>
<dbReference type="PRINTS" id="PR00943">
    <property type="entry name" value="CUATPASE"/>
</dbReference>
<dbReference type="InterPro" id="IPR023298">
    <property type="entry name" value="ATPase_P-typ_TM_dom_sf"/>
</dbReference>
<dbReference type="NCBIfam" id="TIGR01511">
    <property type="entry name" value="ATPase-IB1_Cu"/>
    <property type="match status" value="1"/>
</dbReference>
<evidence type="ECO:0000256" key="6">
    <source>
        <dbReference type="ARBA" id="ARBA00022692"/>
    </source>
</evidence>
<dbReference type="InterPro" id="IPR001757">
    <property type="entry name" value="P_typ_ATPase"/>
</dbReference>
<feature type="transmembrane region" description="Helical" evidence="14">
    <location>
        <begin position="123"/>
        <end position="144"/>
    </location>
</feature>
<keyword evidence="13 14" id="KW-0472">Membrane</keyword>
<name>A0A1G2BNP9_9BACT</name>
<dbReference type="InterPro" id="IPR017969">
    <property type="entry name" value="Heavy-metal-associated_CS"/>
</dbReference>
<comment type="caution">
    <text evidence="16">The sequence shown here is derived from an EMBL/GenBank/DDBJ whole genome shotgun (WGS) entry which is preliminary data.</text>
</comment>
<evidence type="ECO:0000256" key="7">
    <source>
        <dbReference type="ARBA" id="ARBA00022723"/>
    </source>
</evidence>
<evidence type="ECO:0000256" key="3">
    <source>
        <dbReference type="ARBA" id="ARBA00012517"/>
    </source>
</evidence>
<dbReference type="Gene3D" id="3.30.70.100">
    <property type="match status" value="1"/>
</dbReference>
<evidence type="ECO:0000256" key="2">
    <source>
        <dbReference type="ARBA" id="ARBA00006024"/>
    </source>
</evidence>
<dbReference type="InterPro" id="IPR027256">
    <property type="entry name" value="P-typ_ATPase_IB"/>
</dbReference>
<dbReference type="Pfam" id="PF00403">
    <property type="entry name" value="HMA"/>
    <property type="match status" value="1"/>
</dbReference>
<dbReference type="Pfam" id="PF00122">
    <property type="entry name" value="E1-E2_ATPase"/>
    <property type="match status" value="1"/>
</dbReference>
<dbReference type="NCBIfam" id="TIGR01494">
    <property type="entry name" value="ATPase_P-type"/>
    <property type="match status" value="1"/>
</dbReference>
<feature type="transmembrane region" description="Helical" evidence="14">
    <location>
        <begin position="156"/>
        <end position="173"/>
    </location>
</feature>
<dbReference type="Proteomes" id="UP000177349">
    <property type="component" value="Unassembled WGS sequence"/>
</dbReference>
<keyword evidence="11 14" id="KW-1133">Transmembrane helix</keyword>